<protein>
    <submittedName>
        <fullName evidence="2">Putative cell division protein FtsL</fullName>
    </submittedName>
</protein>
<sequence length="191" mass="21325">MTVRMPSQKSSKKSVKTSPKGRGTAWWMASGIKQNGPIAFFIALIIILVALAQFVSTMGTYMRNASELNSLKAQEASLIARKESLKNDISRWDDDAYVTTQARERLGFVYPGEKSVTLKNSRHRNKTGSESSSSQGQDTTSGQKPPWYKEMFSSLQKADKGKSDQSGESGTSPRISSDKEQQKWEKSRQYQ</sequence>
<name>E6K1H4_PARDN</name>
<dbReference type="Proteomes" id="UP000004946">
    <property type="component" value="Chromosome"/>
</dbReference>
<organism evidence="2 3">
    <name type="scientific">Parascardovia denticolens DSM 10105 = JCM 12538</name>
    <dbReference type="NCBI Taxonomy" id="864564"/>
    <lineage>
        <taxon>Bacteria</taxon>
        <taxon>Bacillati</taxon>
        <taxon>Actinomycetota</taxon>
        <taxon>Actinomycetes</taxon>
        <taxon>Bifidobacteriales</taxon>
        <taxon>Bifidobacteriaceae</taxon>
        <taxon>Parascardovia</taxon>
    </lineage>
</organism>
<dbReference type="PATRIC" id="fig|864564.6.peg.1048"/>
<proteinExistence type="predicted"/>
<keyword evidence="2" id="KW-0132">Cell division</keyword>
<evidence type="ECO:0000313" key="3">
    <source>
        <dbReference type="Proteomes" id="UP000004946"/>
    </source>
</evidence>
<accession>E6K1H4</accession>
<feature type="compositionally biased region" description="Basic and acidic residues" evidence="1">
    <location>
        <begin position="176"/>
        <end position="191"/>
    </location>
</feature>
<dbReference type="Pfam" id="PF04977">
    <property type="entry name" value="DivIC"/>
    <property type="match status" value="1"/>
</dbReference>
<dbReference type="AlphaFoldDB" id="E6K1H4"/>
<keyword evidence="3" id="KW-1185">Reference proteome</keyword>
<reference evidence="2 3" key="1">
    <citation type="submission" date="2010-12" db="EMBL/GenBank/DDBJ databases">
        <authorList>
            <person name="Muzny D."/>
            <person name="Qin X."/>
            <person name="Buhay C."/>
            <person name="Dugan-Rocha S."/>
            <person name="Ding Y."/>
            <person name="Chen G."/>
            <person name="Hawes A."/>
            <person name="Holder M."/>
            <person name="Jhangiani S."/>
            <person name="Johnson A."/>
            <person name="Khan Z."/>
            <person name="Li Z."/>
            <person name="Liu W."/>
            <person name="Liu X."/>
            <person name="Perez L."/>
            <person name="Shen H."/>
            <person name="Wang Q."/>
            <person name="Watt J."/>
            <person name="Xi L."/>
            <person name="Xin Y."/>
            <person name="Zhou J."/>
            <person name="Deng J."/>
            <person name="Jiang H."/>
            <person name="Liu Y."/>
            <person name="Qu J."/>
            <person name="Song X.-Z."/>
            <person name="Zhang L."/>
            <person name="Villasana D."/>
            <person name="Johnson A."/>
            <person name="Liu J."/>
            <person name="Liyanage D."/>
            <person name="Lorensuhewa L."/>
            <person name="Robinson T."/>
            <person name="Song A."/>
            <person name="Song B.-B."/>
            <person name="Dinh H."/>
            <person name="Thornton R."/>
            <person name="Coyle M."/>
            <person name="Francisco L."/>
            <person name="Jackson L."/>
            <person name="Javaid M."/>
            <person name="Korchina V."/>
            <person name="Kovar C."/>
            <person name="Mata R."/>
            <person name="Mathew T."/>
            <person name="Ngo R."/>
            <person name="Nguyen L."/>
            <person name="Nguyen N."/>
            <person name="Okwuonu G."/>
            <person name="Ongeri F."/>
            <person name="Pham C."/>
            <person name="Simmons D."/>
            <person name="Wilczek-Boney K."/>
            <person name="Hale W."/>
            <person name="Jakkamsetti A."/>
            <person name="Pham P."/>
            <person name="Ruth R."/>
            <person name="San Lucas F."/>
            <person name="Warren J."/>
            <person name="Zhang J."/>
            <person name="Zhao Z."/>
            <person name="Zhou C."/>
            <person name="Zhu D."/>
            <person name="Lee S."/>
            <person name="Bess C."/>
            <person name="Blankenburg K."/>
            <person name="Forbes L."/>
            <person name="Fu Q."/>
            <person name="Gubbala S."/>
            <person name="Hirani K."/>
            <person name="Jayaseelan J.C."/>
            <person name="Lara F."/>
            <person name="Munidasa M."/>
            <person name="Palculict T."/>
            <person name="Patil S."/>
            <person name="Pu L.-L."/>
            <person name="Saada N."/>
            <person name="Tang L."/>
            <person name="Weissenberger G."/>
            <person name="Zhu Y."/>
            <person name="Hemphill L."/>
            <person name="Shang Y."/>
            <person name="Youmans B."/>
            <person name="Ayvaz T."/>
            <person name="Ross M."/>
            <person name="Santibanez J."/>
            <person name="Aqrawi P."/>
            <person name="Gross S."/>
            <person name="Joshi V."/>
            <person name="Fowler G."/>
            <person name="Nazareth L."/>
            <person name="Reid J."/>
            <person name="Worley K."/>
            <person name="Petrosino J."/>
            <person name="Highlander S."/>
            <person name="Gibbs R."/>
        </authorList>
    </citation>
    <scope>NUCLEOTIDE SEQUENCE [LARGE SCALE GENOMIC DNA]</scope>
    <source>
        <strain evidence="2 3">DSM 10105</strain>
    </source>
</reference>
<dbReference type="KEGG" id="pdo:PSDT_0962"/>
<keyword evidence="2" id="KW-0131">Cell cycle</keyword>
<feature type="region of interest" description="Disordered" evidence="1">
    <location>
        <begin position="117"/>
        <end position="191"/>
    </location>
</feature>
<dbReference type="HOGENOM" id="CLU_085342_1_0_11"/>
<evidence type="ECO:0000256" key="1">
    <source>
        <dbReference type="SAM" id="MobiDB-lite"/>
    </source>
</evidence>
<dbReference type="eggNOG" id="COG2919">
    <property type="taxonomic scope" value="Bacteria"/>
</dbReference>
<feature type="compositionally biased region" description="Polar residues" evidence="1">
    <location>
        <begin position="166"/>
        <end position="175"/>
    </location>
</feature>
<dbReference type="EMBL" id="AEON01000001">
    <property type="protein sequence ID" value="EFT83655.1"/>
    <property type="molecule type" value="Genomic_DNA"/>
</dbReference>
<dbReference type="GO" id="GO:0051301">
    <property type="term" value="P:cell division"/>
    <property type="evidence" value="ECO:0007669"/>
    <property type="project" value="UniProtKB-KW"/>
</dbReference>
<dbReference type="RefSeq" id="WP_006290331.1">
    <property type="nucleotide sequence ID" value="NZ_AP012333.1"/>
</dbReference>
<feature type="compositionally biased region" description="Low complexity" evidence="1">
    <location>
        <begin position="128"/>
        <end position="143"/>
    </location>
</feature>
<gene>
    <name evidence="2" type="ORF">HMPREF0620_0660</name>
</gene>
<feature type="region of interest" description="Disordered" evidence="1">
    <location>
        <begin position="1"/>
        <end position="22"/>
    </location>
</feature>
<dbReference type="InterPro" id="IPR007060">
    <property type="entry name" value="FtsL/DivIC"/>
</dbReference>
<comment type="caution">
    <text evidence="2">The sequence shown here is derived from an EMBL/GenBank/DDBJ whole genome shotgun (WGS) entry which is preliminary data.</text>
</comment>
<evidence type="ECO:0000313" key="2">
    <source>
        <dbReference type="EMBL" id="EFT83655.1"/>
    </source>
</evidence>